<dbReference type="AlphaFoldDB" id="A0A3L6T4Z7"/>
<sequence>MNPETKIILDELTKKFAEQDTKFEQRLADQDAKWDKRFTDAVFDNDERVRVLEKVAASLDEWCPDIEGTVDDLKLEVSKLSKHWERSVLNQAPPVPLLSSSPLMAAGDSSAGHTAEPPRGHRDELMRRADGYGSVTTVIHPPVKGTCTSQPLLPFNPRPACGDGGNFGGHSGGKLPKLNFPIFDGENPKLWISRGEDYFELFDLDPSRWVKFASMHLTAAGARWLPSVEKKVKSCSWSEFTSLVLERFGREHHEILVRQLLNIKQTGSISDYIEKFSELVDRLAAYESQSDPLYFTMRLHRWVAGRFTRTCSDSETLFLGYCVCSFATAG</sequence>
<name>A0A3L6T4Z7_PANMI</name>
<comment type="caution">
    <text evidence="3">The sequence shown here is derived from an EMBL/GenBank/DDBJ whole genome shotgun (WGS) entry which is preliminary data.</text>
</comment>
<protein>
    <recommendedName>
        <fullName evidence="2">Retrotransposon gag domain-containing protein</fullName>
    </recommendedName>
</protein>
<evidence type="ECO:0000259" key="2">
    <source>
        <dbReference type="Pfam" id="PF03732"/>
    </source>
</evidence>
<dbReference type="EMBL" id="PQIB02000003">
    <property type="protein sequence ID" value="RLN30976.1"/>
    <property type="molecule type" value="Genomic_DNA"/>
</dbReference>
<proteinExistence type="predicted"/>
<dbReference type="Proteomes" id="UP000275267">
    <property type="component" value="Unassembled WGS sequence"/>
</dbReference>
<dbReference type="InterPro" id="IPR005162">
    <property type="entry name" value="Retrotrans_gag_dom"/>
</dbReference>
<keyword evidence="4" id="KW-1185">Reference proteome</keyword>
<feature type="region of interest" description="Disordered" evidence="1">
    <location>
        <begin position="99"/>
        <end position="122"/>
    </location>
</feature>
<organism evidence="3 4">
    <name type="scientific">Panicum miliaceum</name>
    <name type="common">Proso millet</name>
    <name type="synonym">Broomcorn millet</name>
    <dbReference type="NCBI Taxonomy" id="4540"/>
    <lineage>
        <taxon>Eukaryota</taxon>
        <taxon>Viridiplantae</taxon>
        <taxon>Streptophyta</taxon>
        <taxon>Embryophyta</taxon>
        <taxon>Tracheophyta</taxon>
        <taxon>Spermatophyta</taxon>
        <taxon>Magnoliopsida</taxon>
        <taxon>Liliopsida</taxon>
        <taxon>Poales</taxon>
        <taxon>Poaceae</taxon>
        <taxon>PACMAD clade</taxon>
        <taxon>Panicoideae</taxon>
        <taxon>Panicodae</taxon>
        <taxon>Paniceae</taxon>
        <taxon>Panicinae</taxon>
        <taxon>Panicum</taxon>
        <taxon>Panicum sect. Panicum</taxon>
    </lineage>
</organism>
<evidence type="ECO:0000256" key="1">
    <source>
        <dbReference type="SAM" id="MobiDB-lite"/>
    </source>
</evidence>
<feature type="domain" description="Retrotransposon gag" evidence="2">
    <location>
        <begin position="211"/>
        <end position="285"/>
    </location>
</feature>
<evidence type="ECO:0000313" key="4">
    <source>
        <dbReference type="Proteomes" id="UP000275267"/>
    </source>
</evidence>
<dbReference type="Pfam" id="PF03732">
    <property type="entry name" value="Retrotrans_gag"/>
    <property type="match status" value="1"/>
</dbReference>
<accession>A0A3L6T4Z7</accession>
<reference evidence="4" key="1">
    <citation type="journal article" date="2019" name="Nat. Commun.">
        <title>The genome of broomcorn millet.</title>
        <authorList>
            <person name="Zou C."/>
            <person name="Miki D."/>
            <person name="Li D."/>
            <person name="Tang Q."/>
            <person name="Xiao L."/>
            <person name="Rajput S."/>
            <person name="Deng P."/>
            <person name="Jia W."/>
            <person name="Huang R."/>
            <person name="Zhang M."/>
            <person name="Sun Y."/>
            <person name="Hu J."/>
            <person name="Fu X."/>
            <person name="Schnable P.S."/>
            <person name="Li F."/>
            <person name="Zhang H."/>
            <person name="Feng B."/>
            <person name="Zhu X."/>
            <person name="Liu R."/>
            <person name="Schnable J.C."/>
            <person name="Zhu J.-K."/>
            <person name="Zhang H."/>
        </authorList>
    </citation>
    <scope>NUCLEOTIDE SEQUENCE [LARGE SCALE GENOMIC DNA]</scope>
</reference>
<evidence type="ECO:0000313" key="3">
    <source>
        <dbReference type="EMBL" id="RLN30976.1"/>
    </source>
</evidence>
<dbReference type="OrthoDB" id="693631at2759"/>
<gene>
    <name evidence="3" type="ORF">C2845_PM05G36120</name>
</gene>